<dbReference type="KEGG" id="tje:TJEJU_0858"/>
<feature type="transmembrane region" description="Helical" evidence="1">
    <location>
        <begin position="31"/>
        <end position="49"/>
    </location>
</feature>
<gene>
    <name evidence="2" type="ORF">TJEJU_0858</name>
</gene>
<protein>
    <submittedName>
        <fullName evidence="2">Uncharacterized protein</fullName>
    </submittedName>
</protein>
<dbReference type="RefSeq" id="WP_095069734.1">
    <property type="nucleotide sequence ID" value="NZ_LT899436.1"/>
</dbReference>
<evidence type="ECO:0000313" key="2">
    <source>
        <dbReference type="EMBL" id="SNR14624.1"/>
    </source>
</evidence>
<dbReference type="Proteomes" id="UP000215214">
    <property type="component" value="Chromosome TJEJU"/>
</dbReference>
<reference evidence="2 3" key="1">
    <citation type="submission" date="2017-07" db="EMBL/GenBank/DDBJ databases">
        <authorList>
            <person name="Sun Z.S."/>
            <person name="Albrecht U."/>
            <person name="Echele G."/>
            <person name="Lee C.C."/>
        </authorList>
    </citation>
    <scope>NUCLEOTIDE SEQUENCE [LARGE SCALE GENOMIC DNA]</scope>
    <source>
        <strain evidence="3">type strain: KCTC 22618</strain>
    </source>
</reference>
<dbReference type="AlphaFoldDB" id="A0A238U804"/>
<feature type="transmembrane region" description="Helical" evidence="1">
    <location>
        <begin position="69"/>
        <end position="89"/>
    </location>
</feature>
<organism evidence="2 3">
    <name type="scientific">Tenacibaculum jejuense</name>
    <dbReference type="NCBI Taxonomy" id="584609"/>
    <lineage>
        <taxon>Bacteria</taxon>
        <taxon>Pseudomonadati</taxon>
        <taxon>Bacteroidota</taxon>
        <taxon>Flavobacteriia</taxon>
        <taxon>Flavobacteriales</taxon>
        <taxon>Flavobacteriaceae</taxon>
        <taxon>Tenacibaculum</taxon>
    </lineage>
</organism>
<accession>A0A238U804</accession>
<keyword evidence="3" id="KW-1185">Reference proteome</keyword>
<dbReference type="EMBL" id="LT899436">
    <property type="protein sequence ID" value="SNR14624.1"/>
    <property type="molecule type" value="Genomic_DNA"/>
</dbReference>
<sequence>MSKQQKEKHLQATIYKIENIKREQNFILKHLWKVIILGIVFSFWAPTYSGSDALHRRKESLLEKGDYNYITLVIICGLVYTIFCLLFHFNSKYQNNKKLRKLNTLKAELENEIKEYNS</sequence>
<evidence type="ECO:0000313" key="3">
    <source>
        <dbReference type="Proteomes" id="UP000215214"/>
    </source>
</evidence>
<keyword evidence="1" id="KW-0472">Membrane</keyword>
<proteinExistence type="predicted"/>
<keyword evidence="1" id="KW-1133">Transmembrane helix</keyword>
<dbReference type="OrthoDB" id="1189792at2"/>
<name>A0A238U804_9FLAO</name>
<keyword evidence="1" id="KW-0812">Transmembrane</keyword>
<evidence type="ECO:0000256" key="1">
    <source>
        <dbReference type="SAM" id="Phobius"/>
    </source>
</evidence>